<evidence type="ECO:0000313" key="4">
    <source>
        <dbReference type="Proteomes" id="UP001500220"/>
    </source>
</evidence>
<reference evidence="1" key="1">
    <citation type="journal article" date="2014" name="Int. J. Syst. Evol. Microbiol.">
        <title>Complete genome of a new Firmicutes species belonging to the dominant human colonic microbiota ('Ruminococcus bicirculans') reveals two chromosomes and a selective capacity to utilize plant glucans.</title>
        <authorList>
            <consortium name="NISC Comparative Sequencing Program"/>
            <person name="Wegmann U."/>
            <person name="Louis P."/>
            <person name="Goesmann A."/>
            <person name="Henrissat B."/>
            <person name="Duncan S.H."/>
            <person name="Flint H.J."/>
        </authorList>
    </citation>
    <scope>NUCLEOTIDE SEQUENCE</scope>
    <source>
        <strain evidence="1">JCM 10664</strain>
    </source>
</reference>
<dbReference type="Proteomes" id="UP001500220">
    <property type="component" value="Unassembled WGS sequence"/>
</dbReference>
<dbReference type="EMBL" id="BAAAHC010000005">
    <property type="protein sequence ID" value="GAA0512565.1"/>
    <property type="molecule type" value="Genomic_DNA"/>
</dbReference>
<evidence type="ECO:0000313" key="2">
    <source>
        <dbReference type="EMBL" id="GGI69371.1"/>
    </source>
</evidence>
<accession>A0A917JI72</accession>
<keyword evidence="4" id="KW-1185">Reference proteome</keyword>
<dbReference type="Proteomes" id="UP000597989">
    <property type="component" value="Unassembled WGS sequence"/>
</dbReference>
<comment type="caution">
    <text evidence="2">The sequence shown here is derived from an EMBL/GenBank/DDBJ whole genome shotgun (WGS) entry which is preliminary data.</text>
</comment>
<evidence type="ECO:0000313" key="1">
    <source>
        <dbReference type="EMBL" id="GAA0512565.1"/>
    </source>
</evidence>
<reference evidence="2" key="4">
    <citation type="submission" date="2020-09" db="EMBL/GenBank/DDBJ databases">
        <authorList>
            <person name="Sun Q."/>
            <person name="Zhou Y."/>
        </authorList>
    </citation>
    <scope>NUCLEOTIDE SEQUENCE</scope>
    <source>
        <strain evidence="2">CGMCC 4.7206</strain>
    </source>
</reference>
<reference evidence="4" key="3">
    <citation type="journal article" date="2019" name="Int. J. Syst. Evol. Microbiol.">
        <title>The Global Catalogue of Microorganisms (GCM) 10K type strain sequencing project: providing services to taxonomists for standard genome sequencing and annotation.</title>
        <authorList>
            <consortium name="The Broad Institute Genomics Platform"/>
            <consortium name="The Broad Institute Genome Sequencing Center for Infectious Disease"/>
            <person name="Wu L."/>
            <person name="Ma J."/>
        </authorList>
    </citation>
    <scope>NUCLEOTIDE SEQUENCE [LARGE SCALE GENOMIC DNA]</scope>
    <source>
        <strain evidence="4">JCM 10664</strain>
    </source>
</reference>
<proteinExistence type="predicted"/>
<reference evidence="2 3" key="2">
    <citation type="journal article" date="2014" name="Int. J. Syst. Evol. Microbiol.">
        <title>Complete genome sequence of Corynebacterium casei LMG S-19264T (=DSM 44701T), isolated from a smear-ripened cheese.</title>
        <authorList>
            <consortium name="US DOE Joint Genome Institute (JGI-PGF)"/>
            <person name="Walter F."/>
            <person name="Albersmeier A."/>
            <person name="Kalinowski J."/>
            <person name="Ruckert C."/>
        </authorList>
    </citation>
    <scope>NUCLEOTIDE SEQUENCE [LARGE SCALE GENOMIC DNA]</scope>
    <source>
        <strain evidence="2 3">CGMCC 4.7206</strain>
    </source>
</reference>
<name>A0A917JI72_9PSEU</name>
<dbReference type="AlphaFoldDB" id="A0A917JI72"/>
<sequence>MNQLPWGGHIAADMRKFEITPGRCVWEFTVRIGLRPTAGVTDEQVRALRERVDEALDDHVNGRYRLPDYAQIHVRADFDATDTHTDVTVRPEAVPGERSDQRTWLVNESGRVLAGQITRYAGFVHDFGLSADSAPPDTRR</sequence>
<dbReference type="EMBL" id="BMMT01000001">
    <property type="protein sequence ID" value="GGI69371.1"/>
    <property type="molecule type" value="Genomic_DNA"/>
</dbReference>
<protein>
    <submittedName>
        <fullName evidence="2">Uncharacterized protein</fullName>
    </submittedName>
</protein>
<gene>
    <name evidence="1" type="ORF">GCM10009545_13240</name>
    <name evidence="2" type="ORF">GCM10011581_02950</name>
</gene>
<evidence type="ECO:0000313" key="3">
    <source>
        <dbReference type="Proteomes" id="UP000597989"/>
    </source>
</evidence>
<reference evidence="1" key="5">
    <citation type="submission" date="2023-12" db="EMBL/GenBank/DDBJ databases">
        <authorList>
            <person name="Sun Q."/>
            <person name="Inoue M."/>
        </authorList>
    </citation>
    <scope>NUCLEOTIDE SEQUENCE</scope>
    <source>
        <strain evidence="1">JCM 10664</strain>
    </source>
</reference>
<organism evidence="2 3">
    <name type="scientific">Saccharopolyspora thermophila</name>
    <dbReference type="NCBI Taxonomy" id="89367"/>
    <lineage>
        <taxon>Bacteria</taxon>
        <taxon>Bacillati</taxon>
        <taxon>Actinomycetota</taxon>
        <taxon>Actinomycetes</taxon>
        <taxon>Pseudonocardiales</taxon>
        <taxon>Pseudonocardiaceae</taxon>
        <taxon>Saccharopolyspora</taxon>
    </lineage>
</organism>